<name>A0A9D1L340_9BACT</name>
<evidence type="ECO:0000256" key="2">
    <source>
        <dbReference type="ARBA" id="ARBA00005417"/>
    </source>
</evidence>
<evidence type="ECO:0000256" key="6">
    <source>
        <dbReference type="ARBA" id="ARBA00022989"/>
    </source>
</evidence>
<evidence type="ECO:0000256" key="7">
    <source>
        <dbReference type="ARBA" id="ARBA00023136"/>
    </source>
</evidence>
<evidence type="ECO:0000259" key="9">
    <source>
        <dbReference type="PROSITE" id="PS50893"/>
    </source>
</evidence>
<dbReference type="Proteomes" id="UP000824087">
    <property type="component" value="Unassembled WGS sequence"/>
</dbReference>
<dbReference type="InterPro" id="IPR003593">
    <property type="entry name" value="AAA+_ATPase"/>
</dbReference>
<dbReference type="PANTHER" id="PTHR43394">
    <property type="entry name" value="ATP-DEPENDENT PERMEASE MDL1, MITOCHONDRIAL"/>
    <property type="match status" value="1"/>
</dbReference>
<dbReference type="InterPro" id="IPR039421">
    <property type="entry name" value="Type_1_exporter"/>
</dbReference>
<dbReference type="InterPro" id="IPR017871">
    <property type="entry name" value="ABC_transporter-like_CS"/>
</dbReference>
<sequence>MVHQVIDFFTAPFKVSKVKWNVLTIEYICSIMAHLLELVVPFAVSMIIKYATENQSDEAFLWCGILGLNYLLISLFWWGNYRAYTQNGLYFCENLYRKFLKKLAIVDEHFTDKVSHGRLYNVVNSDTVDVPLYIDAVFEVINSFVKIVVLMFIMVRVNFWIGLLLSFSGLIYYIYINYNDIQFIRYFRKQKKINDAISDVFLETLNGLHEVKTLDIEKRLRGHYEKQRKRYTREYRMKRKYYTRTENLSWFITHTTRVLTYVCMAILILSEQLGVEILVLFTGYYTSLIADIDGMTDNVRYARQYRISIDRIRTILEYVDQKKVPQGTLVNTNVYGDLSFHKVSFGYQEHTLFYRASFHMKPNTINSIIGLSGSGKTSLIRLLMRRQKIDEGEILLDGSNIYDYSEDAYLSNITVITQTPFIFHMSIRENLNMVTTNREKQEAACKRAGIHDFIMSLPKGYNTIITEKAGNFSGGQKQMLSIARALLTESEILLFDDITSSLDPANVENIARLLDDLKRDHTILIVTNKVAVMERSEQILMIKNRKVHTYCTYQEMLAKNPEFKVVDIEQEGEIV</sequence>
<dbReference type="InterPro" id="IPR027417">
    <property type="entry name" value="P-loop_NTPase"/>
</dbReference>
<accession>A0A9D1L340</accession>
<dbReference type="PROSITE" id="PS50929">
    <property type="entry name" value="ABC_TM1F"/>
    <property type="match status" value="1"/>
</dbReference>
<proteinExistence type="inferred from homology"/>
<feature type="domain" description="ABC transmembrane type-1" evidence="10">
    <location>
        <begin position="28"/>
        <end position="304"/>
    </location>
</feature>
<evidence type="ECO:0000256" key="4">
    <source>
        <dbReference type="ARBA" id="ARBA00022741"/>
    </source>
</evidence>
<gene>
    <name evidence="11" type="ORF">IAD49_06500</name>
</gene>
<feature type="transmembrane region" description="Helical" evidence="8">
    <location>
        <begin position="248"/>
        <end position="269"/>
    </location>
</feature>
<dbReference type="AlphaFoldDB" id="A0A9D1L340"/>
<reference evidence="11" key="2">
    <citation type="journal article" date="2021" name="PeerJ">
        <title>Extensive microbial diversity within the chicken gut microbiome revealed by metagenomics and culture.</title>
        <authorList>
            <person name="Gilroy R."/>
            <person name="Ravi A."/>
            <person name="Getino M."/>
            <person name="Pursley I."/>
            <person name="Horton D.L."/>
            <person name="Alikhan N.F."/>
            <person name="Baker D."/>
            <person name="Gharbi K."/>
            <person name="Hall N."/>
            <person name="Watson M."/>
            <person name="Adriaenssens E.M."/>
            <person name="Foster-Nyarko E."/>
            <person name="Jarju S."/>
            <person name="Secka A."/>
            <person name="Antonio M."/>
            <person name="Oren A."/>
            <person name="Chaudhuri R.R."/>
            <person name="La Ragione R."/>
            <person name="Hildebrand F."/>
            <person name="Pallen M.J."/>
        </authorList>
    </citation>
    <scope>NUCLEOTIDE SEQUENCE</scope>
    <source>
        <strain evidence="11">CHK197-8231</strain>
    </source>
</reference>
<dbReference type="InterPro" id="IPR036640">
    <property type="entry name" value="ABC1_TM_sf"/>
</dbReference>
<keyword evidence="3 8" id="KW-0812">Transmembrane</keyword>
<evidence type="ECO:0000256" key="5">
    <source>
        <dbReference type="ARBA" id="ARBA00022840"/>
    </source>
</evidence>
<dbReference type="SUPFAM" id="SSF90123">
    <property type="entry name" value="ABC transporter transmembrane region"/>
    <property type="match status" value="1"/>
</dbReference>
<dbReference type="PROSITE" id="PS00211">
    <property type="entry name" value="ABC_TRANSPORTER_1"/>
    <property type="match status" value="1"/>
</dbReference>
<comment type="caution">
    <text evidence="11">The sequence shown here is derived from an EMBL/GenBank/DDBJ whole genome shotgun (WGS) entry which is preliminary data.</text>
</comment>
<keyword evidence="7 8" id="KW-0472">Membrane</keyword>
<dbReference type="SMART" id="SM00382">
    <property type="entry name" value="AAA"/>
    <property type="match status" value="1"/>
</dbReference>
<reference evidence="11" key="1">
    <citation type="submission" date="2020-10" db="EMBL/GenBank/DDBJ databases">
        <authorList>
            <person name="Gilroy R."/>
        </authorList>
    </citation>
    <scope>NUCLEOTIDE SEQUENCE</scope>
    <source>
        <strain evidence="11">CHK197-8231</strain>
    </source>
</reference>
<dbReference type="PANTHER" id="PTHR43394:SF1">
    <property type="entry name" value="ATP-BINDING CASSETTE SUB-FAMILY B MEMBER 10, MITOCHONDRIAL"/>
    <property type="match status" value="1"/>
</dbReference>
<dbReference type="GO" id="GO:0005886">
    <property type="term" value="C:plasma membrane"/>
    <property type="evidence" value="ECO:0007669"/>
    <property type="project" value="UniProtKB-SubCell"/>
</dbReference>
<dbReference type="InterPro" id="IPR011527">
    <property type="entry name" value="ABC1_TM_dom"/>
</dbReference>
<dbReference type="Gene3D" id="3.40.50.300">
    <property type="entry name" value="P-loop containing nucleotide triphosphate hydrolases"/>
    <property type="match status" value="1"/>
</dbReference>
<feature type="domain" description="ABC transporter" evidence="9">
    <location>
        <begin position="338"/>
        <end position="569"/>
    </location>
</feature>
<dbReference type="SUPFAM" id="SSF52540">
    <property type="entry name" value="P-loop containing nucleoside triphosphate hydrolases"/>
    <property type="match status" value="1"/>
</dbReference>
<evidence type="ECO:0000259" key="10">
    <source>
        <dbReference type="PROSITE" id="PS50929"/>
    </source>
</evidence>
<dbReference type="Pfam" id="PF00664">
    <property type="entry name" value="ABC_membrane"/>
    <property type="match status" value="1"/>
</dbReference>
<evidence type="ECO:0000256" key="8">
    <source>
        <dbReference type="SAM" id="Phobius"/>
    </source>
</evidence>
<evidence type="ECO:0000256" key="1">
    <source>
        <dbReference type="ARBA" id="ARBA00004651"/>
    </source>
</evidence>
<evidence type="ECO:0000313" key="12">
    <source>
        <dbReference type="Proteomes" id="UP000824087"/>
    </source>
</evidence>
<comment type="similarity">
    <text evidence="2">Belongs to the ABC transporter superfamily.</text>
</comment>
<evidence type="ECO:0000313" key="11">
    <source>
        <dbReference type="EMBL" id="HIU23214.1"/>
    </source>
</evidence>
<dbReference type="PROSITE" id="PS50893">
    <property type="entry name" value="ABC_TRANSPORTER_2"/>
    <property type="match status" value="1"/>
</dbReference>
<dbReference type="InterPro" id="IPR003439">
    <property type="entry name" value="ABC_transporter-like_ATP-bd"/>
</dbReference>
<keyword evidence="5 11" id="KW-0067">ATP-binding</keyword>
<organism evidence="11 12">
    <name type="scientific">Candidatus Fimihabitans intestinipullorum</name>
    <dbReference type="NCBI Taxonomy" id="2840820"/>
    <lineage>
        <taxon>Bacteria</taxon>
        <taxon>Bacillati</taxon>
        <taxon>Mycoplasmatota</taxon>
        <taxon>Mycoplasmatota incertae sedis</taxon>
        <taxon>Candidatus Fimihabitans</taxon>
    </lineage>
</organism>
<feature type="transmembrane region" description="Helical" evidence="8">
    <location>
        <begin position="25"/>
        <end position="47"/>
    </location>
</feature>
<dbReference type="GO" id="GO:0015421">
    <property type="term" value="F:ABC-type oligopeptide transporter activity"/>
    <property type="evidence" value="ECO:0007669"/>
    <property type="project" value="TreeGrafter"/>
</dbReference>
<comment type="subcellular location">
    <subcellularLocation>
        <location evidence="1">Cell membrane</location>
        <topology evidence="1">Multi-pass membrane protein</topology>
    </subcellularLocation>
</comment>
<feature type="transmembrane region" description="Helical" evidence="8">
    <location>
        <begin position="147"/>
        <end position="175"/>
    </location>
</feature>
<feature type="transmembrane region" description="Helical" evidence="8">
    <location>
        <begin position="59"/>
        <end position="79"/>
    </location>
</feature>
<dbReference type="Gene3D" id="1.20.1560.10">
    <property type="entry name" value="ABC transporter type 1, transmembrane domain"/>
    <property type="match status" value="1"/>
</dbReference>
<dbReference type="EMBL" id="DVML01000039">
    <property type="protein sequence ID" value="HIU23214.1"/>
    <property type="molecule type" value="Genomic_DNA"/>
</dbReference>
<dbReference type="GO" id="GO:0005524">
    <property type="term" value="F:ATP binding"/>
    <property type="evidence" value="ECO:0007669"/>
    <property type="project" value="UniProtKB-KW"/>
</dbReference>
<keyword evidence="6 8" id="KW-1133">Transmembrane helix</keyword>
<dbReference type="Pfam" id="PF00005">
    <property type="entry name" value="ABC_tran"/>
    <property type="match status" value="1"/>
</dbReference>
<dbReference type="GO" id="GO:0016887">
    <property type="term" value="F:ATP hydrolysis activity"/>
    <property type="evidence" value="ECO:0007669"/>
    <property type="project" value="InterPro"/>
</dbReference>
<keyword evidence="4" id="KW-0547">Nucleotide-binding</keyword>
<evidence type="ECO:0000256" key="3">
    <source>
        <dbReference type="ARBA" id="ARBA00022692"/>
    </source>
</evidence>
<protein>
    <submittedName>
        <fullName evidence="11">ABC transporter ATP-binding protein</fullName>
    </submittedName>
</protein>